<proteinExistence type="predicted"/>
<feature type="signal peptide" evidence="2">
    <location>
        <begin position="1"/>
        <end position="33"/>
    </location>
</feature>
<dbReference type="EMBL" id="PVLV01000364">
    <property type="protein sequence ID" value="PRH77175.1"/>
    <property type="molecule type" value="Genomic_DNA"/>
</dbReference>
<keyword evidence="4" id="KW-1185">Reference proteome</keyword>
<dbReference type="Proteomes" id="UP000239322">
    <property type="component" value="Unassembled WGS sequence"/>
</dbReference>
<sequence length="276" mass="28866">MPGHDRTTSGRRRRRHRAAASCALAALIAGCSAGDPQRAPAGPSPAPAAPSSASADPVPGEQPAVRFTADPARVPENAAQAEALTDRVAFQPADWGPDFRAEAAPESRPRTVAALDGQCRWQRVPLPPGVLASRSRYAWLPGSAGKGPLRVTAVVTVYATEQAADRELADALEQSLRCPEQQIRDGERVGGLQSAASPFGVHGQQWADDHVIEQGFYATPDGARPYSWGVGRIGAVTIGVSVRGGAGHTPQDLLVQANAPMAGMGERVKARLGREG</sequence>
<dbReference type="RefSeq" id="WP_105870580.1">
    <property type="nucleotide sequence ID" value="NZ_PVLV01000364.1"/>
</dbReference>
<evidence type="ECO:0000256" key="2">
    <source>
        <dbReference type="SAM" id="SignalP"/>
    </source>
</evidence>
<evidence type="ECO:0000256" key="1">
    <source>
        <dbReference type="SAM" id="MobiDB-lite"/>
    </source>
</evidence>
<feature type="compositionally biased region" description="Low complexity" evidence="1">
    <location>
        <begin position="49"/>
        <end position="59"/>
    </location>
</feature>
<reference evidence="3 4" key="1">
    <citation type="submission" date="2018-03" db="EMBL/GenBank/DDBJ databases">
        <title>Novel Streptomyces sp. from soil.</title>
        <authorList>
            <person name="Tan G.Y.A."/>
            <person name="Lee Z.Y."/>
        </authorList>
    </citation>
    <scope>NUCLEOTIDE SEQUENCE [LARGE SCALE GENOMIC DNA]</scope>
    <source>
        <strain evidence="3 4">ST5x</strain>
    </source>
</reference>
<name>A0A2S9PRX5_9ACTN</name>
<feature type="chain" id="PRO_5039165121" description="PknH-like extracellular domain-containing protein" evidence="2">
    <location>
        <begin position="34"/>
        <end position="276"/>
    </location>
</feature>
<evidence type="ECO:0000313" key="4">
    <source>
        <dbReference type="Proteomes" id="UP000239322"/>
    </source>
</evidence>
<organism evidence="3 4">
    <name type="scientific">Streptomyces solincola</name>
    <dbReference type="NCBI Taxonomy" id="2100817"/>
    <lineage>
        <taxon>Bacteria</taxon>
        <taxon>Bacillati</taxon>
        <taxon>Actinomycetota</taxon>
        <taxon>Actinomycetes</taxon>
        <taxon>Kitasatosporales</taxon>
        <taxon>Streptomycetaceae</taxon>
        <taxon>Streptomyces</taxon>
    </lineage>
</organism>
<dbReference type="OrthoDB" id="4315546at2"/>
<protein>
    <recommendedName>
        <fullName evidence="5">PknH-like extracellular domain-containing protein</fullName>
    </recommendedName>
</protein>
<comment type="caution">
    <text evidence="3">The sequence shown here is derived from an EMBL/GenBank/DDBJ whole genome shotgun (WGS) entry which is preliminary data.</text>
</comment>
<feature type="region of interest" description="Disordered" evidence="1">
    <location>
        <begin position="33"/>
        <end position="66"/>
    </location>
</feature>
<dbReference type="AlphaFoldDB" id="A0A2S9PRX5"/>
<keyword evidence="2" id="KW-0732">Signal</keyword>
<accession>A0A2S9PRX5</accession>
<gene>
    <name evidence="3" type="ORF">C6N75_21695</name>
</gene>
<dbReference type="PROSITE" id="PS51257">
    <property type="entry name" value="PROKAR_LIPOPROTEIN"/>
    <property type="match status" value="1"/>
</dbReference>
<evidence type="ECO:0000313" key="3">
    <source>
        <dbReference type="EMBL" id="PRH77175.1"/>
    </source>
</evidence>
<evidence type="ECO:0008006" key="5">
    <source>
        <dbReference type="Google" id="ProtNLM"/>
    </source>
</evidence>